<dbReference type="HOGENOM" id="CLU_081860_0_0_11"/>
<proteinExistence type="predicted"/>
<organism evidence="2 3">
    <name type="scientific">Streptomyces griseus subsp. griseus (strain JCM 4626 / CBS 651.72 / NBRC 13350 / KCC S-0626 / ISP 5235)</name>
    <dbReference type="NCBI Taxonomy" id="455632"/>
    <lineage>
        <taxon>Bacteria</taxon>
        <taxon>Bacillati</taxon>
        <taxon>Actinomycetota</taxon>
        <taxon>Actinomycetes</taxon>
        <taxon>Kitasatosporales</taxon>
        <taxon>Streptomycetaceae</taxon>
        <taxon>Streptomyces</taxon>
    </lineage>
</organism>
<gene>
    <name evidence="2" type="ordered locus">SGR_3618</name>
</gene>
<evidence type="ECO:0000313" key="3">
    <source>
        <dbReference type="Proteomes" id="UP000001685"/>
    </source>
</evidence>
<dbReference type="EMBL" id="AP009493">
    <property type="protein sequence ID" value="BAG20447.1"/>
    <property type="molecule type" value="Genomic_DNA"/>
</dbReference>
<sequence>MPGRTTVGARAHSNGCEPGRITGERVAGDAAVRLAPISSPVVRNSAQSPGGATMNLRMIGLAGAAVLAWLAPLVASADPALVPDAVSGEPASSSDAQSPGDSPGNARIGVPDGLSGKEPSAFSPTSLKSPSGMSAETAFPPAFYLPPASDGHDHRRGHDHGYGRGGTPAIDGRDGVRRPDAVIRCGPELVAPEGVEAQTCVLARGGETWARLYYRNTTGEELRSVLTLMGPGGRTVELRCEPATHDEPGICETPRVPSSGAPRSATAVAEFVGAGPVDEAPLLLRAGSERPSPAAG</sequence>
<feature type="compositionally biased region" description="Polar residues" evidence="1">
    <location>
        <begin position="122"/>
        <end position="134"/>
    </location>
</feature>
<accession>B1VP68</accession>
<dbReference type="AlphaFoldDB" id="B1VP68"/>
<evidence type="ECO:0000256" key="1">
    <source>
        <dbReference type="SAM" id="MobiDB-lite"/>
    </source>
</evidence>
<reference evidence="3" key="1">
    <citation type="journal article" date="2008" name="J. Bacteriol.">
        <title>Genome sequence of the streptomycin-producing microorganism Streptomyces griseus IFO 13350.</title>
        <authorList>
            <person name="Ohnishi Y."/>
            <person name="Ishikawa J."/>
            <person name="Hara H."/>
            <person name="Suzuki H."/>
            <person name="Ikenoya M."/>
            <person name="Ikeda H."/>
            <person name="Yamashita A."/>
            <person name="Hattori M."/>
            <person name="Horinouchi S."/>
        </authorList>
    </citation>
    <scope>NUCLEOTIDE SEQUENCE [LARGE SCALE GENOMIC DNA]</scope>
    <source>
        <strain evidence="3">JCM 4626 / NBRC 13350</strain>
    </source>
</reference>
<dbReference type="Proteomes" id="UP000001685">
    <property type="component" value="Chromosome"/>
</dbReference>
<dbReference type="eggNOG" id="ENOG50342FG">
    <property type="taxonomic scope" value="Bacteria"/>
</dbReference>
<name>B1VP68_STRGG</name>
<evidence type="ECO:0000313" key="2">
    <source>
        <dbReference type="EMBL" id="BAG20447.1"/>
    </source>
</evidence>
<feature type="compositionally biased region" description="Polar residues" evidence="1">
    <location>
        <begin position="90"/>
        <end position="100"/>
    </location>
</feature>
<feature type="region of interest" description="Disordered" evidence="1">
    <location>
        <begin position="85"/>
        <end position="175"/>
    </location>
</feature>
<protein>
    <submittedName>
        <fullName evidence="2">Uncharacterized protein</fullName>
    </submittedName>
</protein>
<dbReference type="KEGG" id="sgr:SGR_3618"/>